<dbReference type="Proteomes" id="UP000887565">
    <property type="component" value="Unplaced"/>
</dbReference>
<feature type="compositionally biased region" description="Basic and acidic residues" evidence="4">
    <location>
        <begin position="654"/>
        <end position="690"/>
    </location>
</feature>
<accession>A0A915K8L6</accession>
<dbReference type="WBParaSite" id="nRc.2.0.1.t34232-RA">
    <property type="protein sequence ID" value="nRc.2.0.1.t34232-RA"/>
    <property type="gene ID" value="nRc.2.0.1.g34232"/>
</dbReference>
<dbReference type="Pfam" id="PF13181">
    <property type="entry name" value="TPR_8"/>
    <property type="match status" value="1"/>
</dbReference>
<dbReference type="InterPro" id="IPR021183">
    <property type="entry name" value="NatA_aux_su"/>
</dbReference>
<evidence type="ECO:0000256" key="3">
    <source>
        <dbReference type="PROSITE-ProRule" id="PRU00339"/>
    </source>
</evidence>
<feature type="region of interest" description="Disordered" evidence="4">
    <location>
        <begin position="629"/>
        <end position="690"/>
    </location>
</feature>
<dbReference type="PROSITE" id="PS50005">
    <property type="entry name" value="TPR"/>
    <property type="match status" value="2"/>
</dbReference>
<organism evidence="5 6">
    <name type="scientific">Romanomermis culicivorax</name>
    <name type="common">Nematode worm</name>
    <dbReference type="NCBI Taxonomy" id="13658"/>
    <lineage>
        <taxon>Eukaryota</taxon>
        <taxon>Metazoa</taxon>
        <taxon>Ecdysozoa</taxon>
        <taxon>Nematoda</taxon>
        <taxon>Enoplea</taxon>
        <taxon>Dorylaimia</taxon>
        <taxon>Mermithida</taxon>
        <taxon>Mermithoidea</taxon>
        <taxon>Mermithidae</taxon>
        <taxon>Romanomermis</taxon>
    </lineage>
</organism>
<reference evidence="6" key="1">
    <citation type="submission" date="2022-11" db="UniProtKB">
        <authorList>
            <consortium name="WormBaseParasite"/>
        </authorList>
    </citation>
    <scope>IDENTIFICATION</scope>
</reference>
<evidence type="ECO:0000256" key="4">
    <source>
        <dbReference type="SAM" id="MobiDB-lite"/>
    </source>
</evidence>
<sequence length="805" mass="95066">MFPFFKAAHVFHYKKCYERKEYKSGLKFAKQILSNPKCVEHGGKMFEVIYCFRTYISNVIEETLAMKGLILNCMGKKDEAYDYVKRGLKNDVRSHVCWHVYGLLQRSDKKYDEAIKAYRNALKIDKHCLIKTRVLQENLQILRDLSLLQLQMRDLDGYKVCYTFLQFLNSEFYRLLKQTRYLLFSLRPVQRASWITFAMANHLLRNYDTALKLVDEYRLQQQVRSKPAKALDYEHSELLLYHVMIYREAKRYQEAYDKLVDYEKHIVDKVSLLETKAELLISLDRKTEAASMYGTLLDRNSENLYYYEKLEECLDHSPSVDNDKILSKRLKFYEEMCRKYPRSLAPKRLPLSFTHGASFVSILNQYAKSMLRKGVPPLFVSLRSLYKDAGKISLIEKLFLSYGESLEKTSRFPDEKVSQIETPTTLLWVYYFLALHYDYLKNYEKALQYLDKASQHTPTLIEISTAKAKVYKHSGDFKEAARLMDEAQSLDTADRYVNSKCAKYMLKAGLVSEAEQMCGKFTREGSSPTDNLNEMQCMWFETECALAYFSQNKLGDALKKCHEVERHFVDIIEDQFDFHTYCVRRMTLCAYIRMLRLEDTLRKHRWYFKAARVAIKIYLRLHEKPFDENENADDSITNEQMSSEARKQRRKDKKQQVRNEHNKNLKETTIQHKPPAKKEDQENEEPRKEPLDAKILVKTLTPLDDALKFLKPLLQLNSREIDTYLLGFEVFYRRNKLLMMLHCLKKAAEIDANNRALADCKEKFKSYMNTNRLNASMLELVVEETNSVFLDVENCRKFNNSDVRR</sequence>
<feature type="repeat" description="TPR" evidence="3">
    <location>
        <begin position="95"/>
        <end position="128"/>
    </location>
</feature>
<evidence type="ECO:0000313" key="5">
    <source>
        <dbReference type="Proteomes" id="UP000887565"/>
    </source>
</evidence>
<dbReference type="FunFam" id="1.25.40.1040:FF:000003">
    <property type="entry name" value="N-terminal acetyltransferase A, auxiliary subunit"/>
    <property type="match status" value="1"/>
</dbReference>
<dbReference type="SUPFAM" id="SSF48452">
    <property type="entry name" value="TPR-like"/>
    <property type="match status" value="2"/>
</dbReference>
<evidence type="ECO:0000256" key="2">
    <source>
        <dbReference type="ARBA" id="ARBA00022803"/>
    </source>
</evidence>
<keyword evidence="1" id="KW-0677">Repeat</keyword>
<dbReference type="SMART" id="SM00028">
    <property type="entry name" value="TPR"/>
    <property type="match status" value="5"/>
</dbReference>
<feature type="compositionally biased region" description="Polar residues" evidence="4">
    <location>
        <begin position="634"/>
        <end position="643"/>
    </location>
</feature>
<dbReference type="GO" id="GO:0031415">
    <property type="term" value="C:NatA complex"/>
    <property type="evidence" value="ECO:0007669"/>
    <property type="project" value="TreeGrafter"/>
</dbReference>
<feature type="repeat" description="TPR" evidence="3">
    <location>
        <begin position="427"/>
        <end position="460"/>
    </location>
</feature>
<dbReference type="Pfam" id="PF12569">
    <property type="entry name" value="NatA_aux_su"/>
    <property type="match status" value="1"/>
</dbReference>
<evidence type="ECO:0000313" key="6">
    <source>
        <dbReference type="WBParaSite" id="nRc.2.0.1.t34232-RA"/>
    </source>
</evidence>
<dbReference type="Gene3D" id="1.25.40.1040">
    <property type="match status" value="1"/>
</dbReference>
<protein>
    <submittedName>
        <fullName evidence="6">N-alpha-acetyltransferase 16, NatA auxiliary subunit</fullName>
    </submittedName>
</protein>
<dbReference type="InterPro" id="IPR019734">
    <property type="entry name" value="TPR_rpt"/>
</dbReference>
<dbReference type="InterPro" id="IPR011990">
    <property type="entry name" value="TPR-like_helical_dom_sf"/>
</dbReference>
<name>A0A915K8L6_ROMCU</name>
<keyword evidence="5" id="KW-1185">Reference proteome</keyword>
<dbReference type="AlphaFoldDB" id="A0A915K8L6"/>
<proteinExistence type="predicted"/>
<keyword evidence="2 3" id="KW-0802">TPR repeat</keyword>
<dbReference type="PANTHER" id="PTHR22767">
    <property type="entry name" value="N-TERMINAL ACETYLTRANSFERASE-RELATED"/>
    <property type="match status" value="1"/>
</dbReference>
<dbReference type="OMA" id="MEMRADY"/>
<dbReference type="Gene3D" id="1.25.40.1010">
    <property type="match status" value="1"/>
</dbReference>
<dbReference type="PANTHER" id="PTHR22767:SF2">
    <property type="entry name" value="N(ALPHA)-ACETYLTRANSFERASE 15_16, ISOFORM A"/>
    <property type="match status" value="1"/>
</dbReference>
<evidence type="ECO:0000256" key="1">
    <source>
        <dbReference type="ARBA" id="ARBA00022737"/>
    </source>
</evidence>
<dbReference type="PIRSF" id="PIRSF000422">
    <property type="entry name" value="N-terminal-AcTrfase-A_aux_su"/>
    <property type="match status" value="1"/>
</dbReference>